<organism evidence="1 3">
    <name type="scientific">Chryseobacterium shandongense</name>
    <dbReference type="NCBI Taxonomy" id="1493872"/>
    <lineage>
        <taxon>Bacteria</taxon>
        <taxon>Pseudomonadati</taxon>
        <taxon>Bacteroidota</taxon>
        <taxon>Flavobacteriia</taxon>
        <taxon>Flavobacteriales</taxon>
        <taxon>Weeksellaceae</taxon>
        <taxon>Chryseobacterium group</taxon>
        <taxon>Chryseobacterium</taxon>
    </lineage>
</organism>
<name>A0AAD1DL80_9FLAO</name>
<dbReference type="Proteomes" id="UP000274073">
    <property type="component" value="Chromosome"/>
</dbReference>
<evidence type="ECO:0000313" key="4">
    <source>
        <dbReference type="Proteomes" id="UP000281741"/>
    </source>
</evidence>
<evidence type="ECO:0000313" key="1">
    <source>
        <dbReference type="EMBL" id="AZA87137.1"/>
    </source>
</evidence>
<protein>
    <submittedName>
        <fullName evidence="1">Uncharacterized protein</fullName>
    </submittedName>
</protein>
<dbReference type="Proteomes" id="UP000281741">
    <property type="component" value="Chromosome"/>
</dbReference>
<evidence type="ECO:0000313" key="3">
    <source>
        <dbReference type="Proteomes" id="UP000274073"/>
    </source>
</evidence>
<dbReference type="EMBL" id="CP033915">
    <property type="protein sequence ID" value="AZA87137.1"/>
    <property type="molecule type" value="Genomic_DNA"/>
</dbReference>
<keyword evidence="4" id="KW-1185">Reference proteome</keyword>
<sequence>MKINGFEYSKSEILEALRKKGYMILPFRTYHERAMHGSLFIKEWFHTECAVKGDELPSDDNIWSNVAIKEFQTGFTKPKLI</sequence>
<reference evidence="3 4" key="1">
    <citation type="submission" date="2018-11" db="EMBL/GenBank/DDBJ databases">
        <title>Proposal to divide the Flavobacteriaceae and reorganize its genera based on Amino Acid Identity values calculated from whole genome sequences.</title>
        <authorList>
            <person name="Nicholson A.C."/>
            <person name="Gulvik C.A."/>
            <person name="Whitney A.M."/>
            <person name="Humrighouse B.W."/>
            <person name="Bell M."/>
            <person name="Holmes B."/>
            <person name="Steigerwalt A.G."/>
            <person name="Villarma A."/>
            <person name="Sheth M."/>
            <person name="Batra D."/>
            <person name="Pryor J."/>
            <person name="Bernardet J.-F."/>
            <person name="Hugo C."/>
            <person name="Kampfer P."/>
            <person name="Newman J."/>
            <person name="McQuiston J.R."/>
        </authorList>
    </citation>
    <scope>NUCLEOTIDE SEQUENCE [LARGE SCALE GENOMIC DNA]</scope>
    <source>
        <strain evidence="1 3">G0207</strain>
        <strain evidence="2 4">H5143</strain>
    </source>
</reference>
<dbReference type="EMBL" id="CP033912">
    <property type="protein sequence ID" value="AZA95566.1"/>
    <property type="molecule type" value="Genomic_DNA"/>
</dbReference>
<dbReference type="AlphaFoldDB" id="A0AAD1DL80"/>
<evidence type="ECO:0000313" key="2">
    <source>
        <dbReference type="EMBL" id="AZA95566.1"/>
    </source>
</evidence>
<gene>
    <name evidence="1" type="ORF">EG349_10235</name>
    <name evidence="2" type="ORF">EG353_08310</name>
</gene>
<proteinExistence type="predicted"/>
<dbReference type="RefSeq" id="WP_123854445.1">
    <property type="nucleotide sequence ID" value="NZ_CP033912.1"/>
</dbReference>
<accession>A0AAD1DL80</accession>